<dbReference type="EMBL" id="BAAAUF010000087">
    <property type="protein sequence ID" value="GAA3075459.1"/>
    <property type="molecule type" value="Genomic_DNA"/>
</dbReference>
<accession>A0ABP6M5Z3</accession>
<gene>
    <name evidence="1" type="ORF">GCM10010448_67200</name>
</gene>
<evidence type="ECO:0000313" key="2">
    <source>
        <dbReference type="Proteomes" id="UP001501532"/>
    </source>
</evidence>
<keyword evidence="2" id="KW-1185">Reference proteome</keyword>
<proteinExistence type="predicted"/>
<protein>
    <recommendedName>
        <fullName evidence="3">FXSXX-COOH protein</fullName>
    </recommendedName>
</protein>
<evidence type="ECO:0008006" key="3">
    <source>
        <dbReference type="Google" id="ProtNLM"/>
    </source>
</evidence>
<comment type="caution">
    <text evidence="1">The sequence shown here is derived from an EMBL/GenBank/DDBJ whole genome shotgun (WGS) entry which is preliminary data.</text>
</comment>
<evidence type="ECO:0000313" key="1">
    <source>
        <dbReference type="EMBL" id="GAA3075459.1"/>
    </source>
</evidence>
<reference evidence="2" key="1">
    <citation type="journal article" date="2019" name="Int. J. Syst. Evol. Microbiol.">
        <title>The Global Catalogue of Microorganisms (GCM) 10K type strain sequencing project: providing services to taxonomists for standard genome sequencing and annotation.</title>
        <authorList>
            <consortium name="The Broad Institute Genomics Platform"/>
            <consortium name="The Broad Institute Genome Sequencing Center for Infectious Disease"/>
            <person name="Wu L."/>
            <person name="Ma J."/>
        </authorList>
    </citation>
    <scope>NUCLEOTIDE SEQUENCE [LARGE SCALE GENOMIC DNA]</scope>
    <source>
        <strain evidence="2">JCM 9091</strain>
    </source>
</reference>
<sequence>MLLRVRSTAPAAVASAPPATPSNVEIKVLSISPTPVSLRQAIVPESGSRANAQ</sequence>
<organism evidence="1 2">
    <name type="scientific">Streptomyces glomeratus</name>
    <dbReference type="NCBI Taxonomy" id="284452"/>
    <lineage>
        <taxon>Bacteria</taxon>
        <taxon>Bacillati</taxon>
        <taxon>Actinomycetota</taxon>
        <taxon>Actinomycetes</taxon>
        <taxon>Kitasatosporales</taxon>
        <taxon>Streptomycetaceae</taxon>
        <taxon>Streptomyces</taxon>
    </lineage>
</organism>
<name>A0ABP6M5Z3_9ACTN</name>
<dbReference type="Proteomes" id="UP001501532">
    <property type="component" value="Unassembled WGS sequence"/>
</dbReference>